<dbReference type="NCBIfam" id="NF003037">
    <property type="entry name" value="PRK03932.1"/>
    <property type="match status" value="1"/>
</dbReference>
<keyword evidence="10" id="KW-1185">Reference proteome</keyword>
<evidence type="ECO:0000256" key="5">
    <source>
        <dbReference type="ARBA" id="ARBA00022917"/>
    </source>
</evidence>
<evidence type="ECO:0000256" key="4">
    <source>
        <dbReference type="ARBA" id="ARBA00022840"/>
    </source>
</evidence>
<dbReference type="GO" id="GO:0005737">
    <property type="term" value="C:cytoplasm"/>
    <property type="evidence" value="ECO:0007669"/>
    <property type="project" value="UniProtKB-SubCell"/>
</dbReference>
<comment type="subunit">
    <text evidence="7">Homodimer.</text>
</comment>
<dbReference type="FunFam" id="3.30.930.10:FF:000016">
    <property type="entry name" value="Asparagine--tRNA ligase"/>
    <property type="match status" value="1"/>
</dbReference>
<dbReference type="InterPro" id="IPR006195">
    <property type="entry name" value="aa-tRNA-synth_II"/>
</dbReference>
<dbReference type="Pfam" id="PF00152">
    <property type="entry name" value="tRNA-synt_2"/>
    <property type="match status" value="1"/>
</dbReference>
<evidence type="ECO:0000313" key="10">
    <source>
        <dbReference type="Proteomes" id="UP000297549"/>
    </source>
</evidence>
<accession>A0A4Z0PVY2</accession>
<proteinExistence type="inferred from homology"/>
<dbReference type="InterPro" id="IPR004364">
    <property type="entry name" value="Aa-tRNA-synt_II"/>
</dbReference>
<name>A0A4Z0PVY2_9BACT</name>
<dbReference type="HAMAP" id="MF_00534">
    <property type="entry name" value="Asn_tRNA_synth"/>
    <property type="match status" value="1"/>
</dbReference>
<dbReference type="SUPFAM" id="SSF50249">
    <property type="entry name" value="Nucleic acid-binding proteins"/>
    <property type="match status" value="1"/>
</dbReference>
<evidence type="ECO:0000313" key="9">
    <source>
        <dbReference type="EMBL" id="TGE20582.1"/>
    </source>
</evidence>
<evidence type="ECO:0000256" key="7">
    <source>
        <dbReference type="HAMAP-Rule" id="MF_00534"/>
    </source>
</evidence>
<dbReference type="EC" id="6.1.1.22" evidence="7"/>
<dbReference type="InterPro" id="IPR045864">
    <property type="entry name" value="aa-tRNA-synth_II/BPL/LPL"/>
</dbReference>
<dbReference type="InterPro" id="IPR004365">
    <property type="entry name" value="NA-bd_OB_tRNA"/>
</dbReference>
<keyword evidence="2 7" id="KW-0436">Ligase</keyword>
<dbReference type="PROSITE" id="PS50862">
    <property type="entry name" value="AA_TRNA_LIGASE_II"/>
    <property type="match status" value="1"/>
</dbReference>
<dbReference type="EMBL" id="SRLC01000003">
    <property type="protein sequence ID" value="TGE20582.1"/>
    <property type="molecule type" value="Genomic_DNA"/>
</dbReference>
<dbReference type="NCBIfam" id="TIGR00457">
    <property type="entry name" value="asnS"/>
    <property type="match status" value="1"/>
</dbReference>
<dbReference type="Gene3D" id="2.40.50.140">
    <property type="entry name" value="Nucleic acid-binding proteins"/>
    <property type="match status" value="1"/>
</dbReference>
<dbReference type="SUPFAM" id="SSF55681">
    <property type="entry name" value="Class II aaRS and biotin synthetases"/>
    <property type="match status" value="1"/>
</dbReference>
<evidence type="ECO:0000256" key="6">
    <source>
        <dbReference type="ARBA" id="ARBA00023146"/>
    </source>
</evidence>
<feature type="domain" description="Aminoacyl-transfer RNA synthetases class-II family profile" evidence="8">
    <location>
        <begin position="138"/>
        <end position="457"/>
    </location>
</feature>
<dbReference type="GO" id="GO:0005524">
    <property type="term" value="F:ATP binding"/>
    <property type="evidence" value="ECO:0007669"/>
    <property type="project" value="UniProtKB-UniRule"/>
</dbReference>
<dbReference type="GO" id="GO:0006421">
    <property type="term" value="P:asparaginyl-tRNA aminoacylation"/>
    <property type="evidence" value="ECO:0007669"/>
    <property type="project" value="UniProtKB-UniRule"/>
</dbReference>
<dbReference type="InterPro" id="IPR002312">
    <property type="entry name" value="Asp/Asn-tRNA-synth_IIb"/>
</dbReference>
<dbReference type="CDD" id="cd04318">
    <property type="entry name" value="EcAsnRS_like_N"/>
    <property type="match status" value="1"/>
</dbReference>
<dbReference type="AlphaFoldDB" id="A0A4Z0PVY2"/>
<evidence type="ECO:0000256" key="1">
    <source>
        <dbReference type="ARBA" id="ARBA00008226"/>
    </source>
</evidence>
<comment type="subcellular location">
    <subcellularLocation>
        <location evidence="7">Cytoplasm</location>
    </subcellularLocation>
</comment>
<evidence type="ECO:0000256" key="3">
    <source>
        <dbReference type="ARBA" id="ARBA00022741"/>
    </source>
</evidence>
<dbReference type="InterPro" id="IPR004522">
    <property type="entry name" value="Asn-tRNA-ligase"/>
</dbReference>
<dbReference type="Proteomes" id="UP000297549">
    <property type="component" value="Unassembled WGS sequence"/>
</dbReference>
<keyword evidence="7" id="KW-0963">Cytoplasm</keyword>
<dbReference type="OrthoDB" id="9802326at2"/>
<organism evidence="9 10">
    <name type="scientific">Hymenobacter aquaticus</name>
    <dbReference type="NCBI Taxonomy" id="1867101"/>
    <lineage>
        <taxon>Bacteria</taxon>
        <taxon>Pseudomonadati</taxon>
        <taxon>Bacteroidota</taxon>
        <taxon>Cytophagia</taxon>
        <taxon>Cytophagales</taxon>
        <taxon>Hymenobacteraceae</taxon>
        <taxon>Hymenobacter</taxon>
    </lineage>
</organism>
<reference evidence="9 10" key="1">
    <citation type="submission" date="2019-04" db="EMBL/GenBank/DDBJ databases">
        <authorList>
            <person name="Feng G."/>
            <person name="Zhang J."/>
            <person name="Zhu H."/>
        </authorList>
    </citation>
    <scope>NUCLEOTIDE SEQUENCE [LARGE SCALE GENOMIC DNA]</scope>
    <source>
        <strain evidence="9 10">JCM 31653</strain>
    </source>
</reference>
<gene>
    <name evidence="7 9" type="primary">asnS</name>
    <name evidence="9" type="ORF">E5K00_21545</name>
</gene>
<dbReference type="PRINTS" id="PR01042">
    <property type="entry name" value="TRNASYNTHASP"/>
</dbReference>
<comment type="caution">
    <text evidence="9">The sequence shown here is derived from an EMBL/GenBank/DDBJ whole genome shotgun (WGS) entry which is preliminary data.</text>
</comment>
<dbReference type="RefSeq" id="WP_135465382.1">
    <property type="nucleotide sequence ID" value="NZ_SRLC01000003.1"/>
</dbReference>
<dbReference type="GO" id="GO:0003676">
    <property type="term" value="F:nucleic acid binding"/>
    <property type="evidence" value="ECO:0007669"/>
    <property type="project" value="InterPro"/>
</dbReference>
<dbReference type="GO" id="GO:0004816">
    <property type="term" value="F:asparagine-tRNA ligase activity"/>
    <property type="evidence" value="ECO:0007669"/>
    <property type="project" value="UniProtKB-UniRule"/>
</dbReference>
<dbReference type="Pfam" id="PF01336">
    <property type="entry name" value="tRNA_anti-codon"/>
    <property type="match status" value="1"/>
</dbReference>
<dbReference type="Gene3D" id="3.30.930.10">
    <property type="entry name" value="Bira Bifunctional Protein, Domain 2"/>
    <property type="match status" value="1"/>
</dbReference>
<keyword evidence="6 7" id="KW-0030">Aminoacyl-tRNA synthetase</keyword>
<comment type="catalytic activity">
    <reaction evidence="7">
        <text>tRNA(Asn) + L-asparagine + ATP = L-asparaginyl-tRNA(Asn) + AMP + diphosphate + H(+)</text>
        <dbReference type="Rhea" id="RHEA:11180"/>
        <dbReference type="Rhea" id="RHEA-COMP:9659"/>
        <dbReference type="Rhea" id="RHEA-COMP:9674"/>
        <dbReference type="ChEBI" id="CHEBI:15378"/>
        <dbReference type="ChEBI" id="CHEBI:30616"/>
        <dbReference type="ChEBI" id="CHEBI:33019"/>
        <dbReference type="ChEBI" id="CHEBI:58048"/>
        <dbReference type="ChEBI" id="CHEBI:78442"/>
        <dbReference type="ChEBI" id="CHEBI:78515"/>
        <dbReference type="ChEBI" id="CHEBI:456215"/>
        <dbReference type="EC" id="6.1.1.22"/>
    </reaction>
</comment>
<dbReference type="CDD" id="cd00776">
    <property type="entry name" value="AsxRS_core"/>
    <property type="match status" value="1"/>
</dbReference>
<evidence type="ECO:0000256" key="2">
    <source>
        <dbReference type="ARBA" id="ARBA00022598"/>
    </source>
</evidence>
<protein>
    <recommendedName>
        <fullName evidence="7">Asparagine--tRNA ligase</fullName>
        <ecNumber evidence="7">6.1.1.22</ecNumber>
    </recommendedName>
    <alternativeName>
        <fullName evidence="7">Asparaginyl-tRNA synthetase</fullName>
        <shortName evidence="7">AsnRS</shortName>
    </alternativeName>
</protein>
<dbReference type="InterPro" id="IPR012340">
    <property type="entry name" value="NA-bd_OB-fold"/>
</dbReference>
<comment type="similarity">
    <text evidence="1 7">Belongs to the class-II aminoacyl-tRNA synthetase family.</text>
</comment>
<keyword evidence="3 7" id="KW-0547">Nucleotide-binding</keyword>
<dbReference type="PANTHER" id="PTHR22594">
    <property type="entry name" value="ASPARTYL/LYSYL-TRNA SYNTHETASE"/>
    <property type="match status" value="1"/>
</dbReference>
<evidence type="ECO:0000259" key="8">
    <source>
        <dbReference type="PROSITE" id="PS50862"/>
    </source>
</evidence>
<dbReference type="PANTHER" id="PTHR22594:SF34">
    <property type="entry name" value="ASPARAGINE--TRNA LIGASE, MITOCHONDRIAL-RELATED"/>
    <property type="match status" value="1"/>
</dbReference>
<keyword evidence="4 7" id="KW-0067">ATP-binding</keyword>
<sequence length="467" mass="53373">MSVRRSSVQELLQSQELEREVVVKGWVRTRRGNKYVQFIAVNDGSGFNSIQVVADAENFPEEKLKADGVENGAAVMVRGKLVASQGKGQSVEIQAAEITVYGKADTETYPLQKKGHSLEFLREIAHLRPRTNTFGAVLRIRHAMAFAVHQYFNDRGFYYVHTPIITGSDAEGAGQMFRVTTLPDQNPPLTEDKSGLDYKQDFFGKQTNLTVSGQLEGEIAAMALGKVYTFGPTFRAENSNTARHLAEFWMIEPEVAFNELPDNMDLAEDFLKYLVRYALENCQDDLKFLNEQYDKELLGRLQFVVDNDFQRLTYTEAVEILKGAKQKFEFPVEWGTDLQSEHERYLVEKHFKKPVILIDYPKDIKAFYMKLNDDDKTVRAMDVLFPGIGEIIGGSEREESLEKLTKRMAEMHVPEHELWWYLELRKYGTAPHAGFGLGFERLMLFVTGMGNIRDVIPFPRFPKSAEF</sequence>
<keyword evidence="5 7" id="KW-0648">Protein biosynthesis</keyword>